<accession>A0A9P7S179</accession>
<name>A0A9P7S179_9AGAR</name>
<feature type="compositionally biased region" description="Polar residues" evidence="1">
    <location>
        <begin position="22"/>
        <end position="63"/>
    </location>
</feature>
<dbReference type="AlphaFoldDB" id="A0A9P7S179"/>
<sequence>MSNAPPTPPPVNPIDIDDEARTTASSVLQTADSTTEAPETSVAGESNLSEQEVPTSTATNIDTSFSPSTAVYQRYLPKLLEHSANGQWKEFIEDAMKADLSLDGEQDPNRLQITIPLVLAYMVVDDLPVARSLLRQMHAFFPEAPIIQTLGSLLVAVSGRDYSQIYKRAEALIDYVALPNFPLRELEKMIQNIVPFFVNHFRNQTLVLLTRAYSSLSMKLAISYIGLPPDKVLSFLLKNRWTYDQTTEIFTPPKIKGKGNTPIVPSTLDHFHALAGSVTRLEM</sequence>
<dbReference type="InterPro" id="IPR033464">
    <property type="entry name" value="CSN8_PSD8_EIF3K"/>
</dbReference>
<feature type="region of interest" description="Disordered" evidence="1">
    <location>
        <begin position="1"/>
        <end position="63"/>
    </location>
</feature>
<evidence type="ECO:0000259" key="2">
    <source>
        <dbReference type="Pfam" id="PF10075"/>
    </source>
</evidence>
<gene>
    <name evidence="3" type="ORF">E1B28_009196</name>
</gene>
<evidence type="ECO:0000313" key="4">
    <source>
        <dbReference type="Proteomes" id="UP001049176"/>
    </source>
</evidence>
<keyword evidence="4" id="KW-1185">Reference proteome</keyword>
<organism evidence="3 4">
    <name type="scientific">Marasmius oreades</name>
    <name type="common">fairy-ring Marasmius</name>
    <dbReference type="NCBI Taxonomy" id="181124"/>
    <lineage>
        <taxon>Eukaryota</taxon>
        <taxon>Fungi</taxon>
        <taxon>Dikarya</taxon>
        <taxon>Basidiomycota</taxon>
        <taxon>Agaricomycotina</taxon>
        <taxon>Agaricomycetes</taxon>
        <taxon>Agaricomycetidae</taxon>
        <taxon>Agaricales</taxon>
        <taxon>Marasmiineae</taxon>
        <taxon>Marasmiaceae</taxon>
        <taxon>Marasmius</taxon>
    </lineage>
</organism>
<evidence type="ECO:0000256" key="1">
    <source>
        <dbReference type="SAM" id="MobiDB-lite"/>
    </source>
</evidence>
<dbReference type="OrthoDB" id="5351233at2759"/>
<feature type="domain" description="CSN8/PSMD8/EIF3K" evidence="2">
    <location>
        <begin position="113"/>
        <end position="256"/>
    </location>
</feature>
<dbReference type="GeneID" id="66078272"/>
<dbReference type="Proteomes" id="UP001049176">
    <property type="component" value="Chromosome 5"/>
</dbReference>
<dbReference type="Pfam" id="PF10075">
    <property type="entry name" value="CSN8_PSD8_EIF3K"/>
    <property type="match status" value="1"/>
</dbReference>
<dbReference type="RefSeq" id="XP_043009356.1">
    <property type="nucleotide sequence ID" value="XM_043154068.1"/>
</dbReference>
<reference evidence="3" key="1">
    <citation type="journal article" date="2021" name="Genome Biol. Evol.">
        <title>The assembled and annotated genome of the fairy-ring fungus Marasmius oreades.</title>
        <authorList>
            <person name="Hiltunen M."/>
            <person name="Ament-Velasquez S.L."/>
            <person name="Johannesson H."/>
        </authorList>
    </citation>
    <scope>NUCLEOTIDE SEQUENCE</scope>
    <source>
        <strain evidence="3">03SP1</strain>
    </source>
</reference>
<proteinExistence type="predicted"/>
<feature type="compositionally biased region" description="Pro residues" evidence="1">
    <location>
        <begin position="1"/>
        <end position="12"/>
    </location>
</feature>
<comment type="caution">
    <text evidence="3">The sequence shown here is derived from an EMBL/GenBank/DDBJ whole genome shotgun (WGS) entry which is preliminary data.</text>
</comment>
<dbReference type="EMBL" id="CM032185">
    <property type="protein sequence ID" value="KAG7092886.1"/>
    <property type="molecule type" value="Genomic_DNA"/>
</dbReference>
<evidence type="ECO:0000313" key="3">
    <source>
        <dbReference type="EMBL" id="KAG7092886.1"/>
    </source>
</evidence>
<protein>
    <recommendedName>
        <fullName evidence="2">CSN8/PSMD8/EIF3K domain-containing protein</fullName>
    </recommendedName>
</protein>
<dbReference type="KEGG" id="more:E1B28_009196"/>